<evidence type="ECO:0000259" key="5">
    <source>
        <dbReference type="PROSITE" id="PS50975"/>
    </source>
</evidence>
<protein>
    <recommendedName>
        <fullName evidence="5">ATP-grasp domain-containing protein</fullName>
    </recommendedName>
</protein>
<proteinExistence type="predicted"/>
<dbReference type="Gene3D" id="3.30.470.20">
    <property type="entry name" value="ATP-grasp fold, B domain"/>
    <property type="match status" value="1"/>
</dbReference>
<keyword evidence="1" id="KW-0436">Ligase</keyword>
<accession>A0A2M7QER2</accession>
<reference evidence="7" key="1">
    <citation type="submission" date="2017-09" db="EMBL/GenBank/DDBJ databases">
        <title>Depth-based differentiation of microbial function through sediment-hosted aquifers and enrichment of novel symbionts in the deep terrestrial subsurface.</title>
        <authorList>
            <person name="Probst A.J."/>
            <person name="Ladd B."/>
            <person name="Jarett J.K."/>
            <person name="Geller-Mcgrath D.E."/>
            <person name="Sieber C.M.K."/>
            <person name="Emerson J.B."/>
            <person name="Anantharaman K."/>
            <person name="Thomas B.C."/>
            <person name="Malmstrom R."/>
            <person name="Stieglmeier M."/>
            <person name="Klingl A."/>
            <person name="Woyke T."/>
            <person name="Ryan C.M."/>
            <person name="Banfield J.F."/>
        </authorList>
    </citation>
    <scope>NUCLEOTIDE SEQUENCE [LARGE SCALE GENOMIC DNA]</scope>
</reference>
<feature type="non-terminal residue" evidence="6">
    <location>
        <position position="1"/>
    </location>
</feature>
<dbReference type="GO" id="GO:0005524">
    <property type="term" value="F:ATP binding"/>
    <property type="evidence" value="ECO:0007669"/>
    <property type="project" value="UniProtKB-UniRule"/>
</dbReference>
<dbReference type="GO" id="GO:0046872">
    <property type="term" value="F:metal ion binding"/>
    <property type="evidence" value="ECO:0007669"/>
    <property type="project" value="InterPro"/>
</dbReference>
<evidence type="ECO:0000256" key="2">
    <source>
        <dbReference type="ARBA" id="ARBA00022741"/>
    </source>
</evidence>
<dbReference type="PANTHER" id="PTHR43334">
    <property type="entry name" value="ACETATE--COA LIGASE [ADP-FORMING]"/>
    <property type="match status" value="1"/>
</dbReference>
<name>A0A2M7QER2_9BACT</name>
<gene>
    <name evidence="6" type="ORF">COY90_00930</name>
</gene>
<evidence type="ECO:0000313" key="6">
    <source>
        <dbReference type="EMBL" id="PIY69380.1"/>
    </source>
</evidence>
<dbReference type="Gene3D" id="3.30.1490.20">
    <property type="entry name" value="ATP-grasp fold, A domain"/>
    <property type="match status" value="1"/>
</dbReference>
<dbReference type="Pfam" id="PF13549">
    <property type="entry name" value="ATP-grasp_5"/>
    <property type="match status" value="1"/>
</dbReference>
<dbReference type="InterPro" id="IPR011761">
    <property type="entry name" value="ATP-grasp"/>
</dbReference>
<dbReference type="SUPFAM" id="SSF56059">
    <property type="entry name" value="Glutathione synthetase ATP-binding domain-like"/>
    <property type="match status" value="1"/>
</dbReference>
<dbReference type="AlphaFoldDB" id="A0A2M7QER2"/>
<organism evidence="6 7">
    <name type="scientific">Candidatus Roizmanbacteria bacterium CG_4_10_14_0_8_um_filter_39_9</name>
    <dbReference type="NCBI Taxonomy" id="1974829"/>
    <lineage>
        <taxon>Bacteria</taxon>
        <taxon>Candidatus Roizmaniibacteriota</taxon>
    </lineage>
</organism>
<dbReference type="Proteomes" id="UP000230108">
    <property type="component" value="Unassembled WGS sequence"/>
</dbReference>
<evidence type="ECO:0000256" key="1">
    <source>
        <dbReference type="ARBA" id="ARBA00022598"/>
    </source>
</evidence>
<dbReference type="PANTHER" id="PTHR43334:SF1">
    <property type="entry name" value="3-HYDROXYPROPIONATE--COA LIGASE [ADP-FORMING]"/>
    <property type="match status" value="1"/>
</dbReference>
<evidence type="ECO:0000256" key="3">
    <source>
        <dbReference type="ARBA" id="ARBA00022840"/>
    </source>
</evidence>
<evidence type="ECO:0000256" key="4">
    <source>
        <dbReference type="PROSITE-ProRule" id="PRU00409"/>
    </source>
</evidence>
<keyword evidence="2 4" id="KW-0547">Nucleotide-binding</keyword>
<feature type="domain" description="ATP-grasp" evidence="5">
    <location>
        <begin position="91"/>
        <end position="127"/>
    </location>
</feature>
<dbReference type="PROSITE" id="PS50975">
    <property type="entry name" value="ATP_GRASP"/>
    <property type="match status" value="1"/>
</dbReference>
<dbReference type="GO" id="GO:0016874">
    <property type="term" value="F:ligase activity"/>
    <property type="evidence" value="ECO:0007669"/>
    <property type="project" value="UniProtKB-KW"/>
</dbReference>
<dbReference type="InterPro" id="IPR051538">
    <property type="entry name" value="Acyl-CoA_Synth/Transferase"/>
</dbReference>
<dbReference type="EMBL" id="PFLF01000026">
    <property type="protein sequence ID" value="PIY69380.1"/>
    <property type="molecule type" value="Genomic_DNA"/>
</dbReference>
<dbReference type="InterPro" id="IPR013815">
    <property type="entry name" value="ATP_grasp_subdomain_1"/>
</dbReference>
<keyword evidence="3 4" id="KW-0067">ATP-binding</keyword>
<comment type="caution">
    <text evidence="6">The sequence shown here is derived from an EMBL/GenBank/DDBJ whole genome shotgun (WGS) entry which is preliminary data.</text>
</comment>
<evidence type="ECO:0000313" key="7">
    <source>
        <dbReference type="Proteomes" id="UP000230108"/>
    </source>
</evidence>
<sequence length="292" mass="32379">VIADAQDWFDTPIYPIFMGEASVGNSHTFFEERKIASFSSYDFLPIAIAKIITYKNWLEDHMEQLPTTELKQAPVITLPAGKKLLNLQESMDVLTASGVPTAPMQMVGSQEELIKKATEMGYPLVGKIVSETITHKTDVKGIVTGIHTQEDLIKAWKELTAVTADEHMYMQKMLKGHELIVGAKRDHIFGPVVLVGLGGIYAELLKEAARFVYPFDLYQFKRALKHTKLNGLLKGFRGTKPIDIDALFMVADAIGSLFAHNPTISELDINPLMIVEGKPVAIDARIVLKNSV</sequence>